<dbReference type="FunFam" id="3.30.420.40:FF:000049">
    <property type="entry name" value="N-acetyl-D-glucosamine kinase"/>
    <property type="match status" value="1"/>
</dbReference>
<evidence type="ECO:0000256" key="8">
    <source>
        <dbReference type="ARBA" id="ARBA00022840"/>
    </source>
</evidence>
<keyword evidence="6 15" id="KW-0418">Kinase</keyword>
<dbReference type="InterPro" id="IPR000600">
    <property type="entry name" value="ROK"/>
</dbReference>
<keyword evidence="8" id="KW-0067">ATP-binding</keyword>
<dbReference type="Pfam" id="PF00480">
    <property type="entry name" value="ROK"/>
    <property type="match status" value="1"/>
</dbReference>
<keyword evidence="4" id="KW-0479">Metal-binding</keyword>
<feature type="region of interest" description="Disordered" evidence="14">
    <location>
        <begin position="131"/>
        <end position="180"/>
    </location>
</feature>
<protein>
    <recommendedName>
        <fullName evidence="2">N-acetyl-D-glucosamine kinase</fullName>
        <ecNumber evidence="1">2.7.1.59</ecNumber>
    </recommendedName>
    <alternativeName>
        <fullName evidence="10">GlcNAc kinase</fullName>
    </alternativeName>
</protein>
<keyword evidence="9" id="KW-0119">Carbohydrate metabolism</keyword>
<accession>A0A2X3JH55</accession>
<evidence type="ECO:0000256" key="13">
    <source>
        <dbReference type="ARBA" id="ARBA00049065"/>
    </source>
</evidence>
<keyword evidence="7" id="KW-0862">Zinc</keyword>
<feature type="compositionally biased region" description="Basic residues" evidence="14">
    <location>
        <begin position="131"/>
        <end position="156"/>
    </location>
</feature>
<evidence type="ECO:0000256" key="14">
    <source>
        <dbReference type="SAM" id="MobiDB-lite"/>
    </source>
</evidence>
<sequence>MYYGFDIGGTKIALGVYDQQRRLLWEARVATPHDTYENFLGAVAGLVAQADEKFNCRGSVGIGIPGMPETDDGTLYAANVPAASGKPLRADLSAMLDRDVRIDNDANCFTLSEAWDDEFLNYPVVMGPDPRHRRRRRYHRQRQISHRPQLHHRRIRPYPPAGGRAGNSRARHSLHPLRLR</sequence>
<dbReference type="STRING" id="158822.LH23_13880"/>
<dbReference type="InterPro" id="IPR043129">
    <property type="entry name" value="ATPase_NBD"/>
</dbReference>
<comment type="similarity">
    <text evidence="12">Belongs to the ROK (NagC/XylR) family. NagK subfamily.</text>
</comment>
<evidence type="ECO:0000256" key="2">
    <source>
        <dbReference type="ARBA" id="ARBA00014974"/>
    </source>
</evidence>
<dbReference type="PANTHER" id="PTHR18964:SF162">
    <property type="entry name" value="N-ACETYL-D-GLUCOSAMINE KINASE"/>
    <property type="match status" value="1"/>
</dbReference>
<dbReference type="GO" id="GO:0046872">
    <property type="term" value="F:metal ion binding"/>
    <property type="evidence" value="ECO:0007669"/>
    <property type="project" value="UniProtKB-KW"/>
</dbReference>
<dbReference type="GO" id="GO:0045127">
    <property type="term" value="F:N-acetylglucosamine kinase activity"/>
    <property type="evidence" value="ECO:0007669"/>
    <property type="project" value="UniProtKB-EC"/>
</dbReference>
<dbReference type="EMBL" id="UAVU01000012">
    <property type="protein sequence ID" value="SQC94075.1"/>
    <property type="molecule type" value="Genomic_DNA"/>
</dbReference>
<proteinExistence type="inferred from homology"/>
<evidence type="ECO:0000256" key="9">
    <source>
        <dbReference type="ARBA" id="ARBA00023277"/>
    </source>
</evidence>
<comment type="pathway">
    <text evidence="11">Cell wall biogenesis; peptidoglycan recycling.</text>
</comment>
<evidence type="ECO:0000256" key="1">
    <source>
        <dbReference type="ARBA" id="ARBA00012122"/>
    </source>
</evidence>
<name>A0A2X3JH55_9ENTR</name>
<dbReference type="GO" id="GO:0005524">
    <property type="term" value="F:ATP binding"/>
    <property type="evidence" value="ECO:0007669"/>
    <property type="project" value="UniProtKB-KW"/>
</dbReference>
<feature type="compositionally biased region" description="Basic residues" evidence="14">
    <location>
        <begin position="169"/>
        <end position="180"/>
    </location>
</feature>
<gene>
    <name evidence="15" type="primary">nagK_1</name>
    <name evidence="15" type="ORF">NCTC12120_07193</name>
</gene>
<evidence type="ECO:0000256" key="11">
    <source>
        <dbReference type="ARBA" id="ARBA00037880"/>
    </source>
</evidence>
<evidence type="ECO:0000256" key="10">
    <source>
        <dbReference type="ARBA" id="ARBA00031123"/>
    </source>
</evidence>
<organism evidence="15 16">
    <name type="scientific">Cedecea neteri</name>
    <dbReference type="NCBI Taxonomy" id="158822"/>
    <lineage>
        <taxon>Bacteria</taxon>
        <taxon>Pseudomonadati</taxon>
        <taxon>Pseudomonadota</taxon>
        <taxon>Gammaproteobacteria</taxon>
        <taxon>Enterobacterales</taxon>
        <taxon>Enterobacteriaceae</taxon>
        <taxon>Cedecea</taxon>
    </lineage>
</organism>
<dbReference type="PANTHER" id="PTHR18964">
    <property type="entry name" value="ROK (REPRESSOR, ORF, KINASE) FAMILY"/>
    <property type="match status" value="1"/>
</dbReference>
<evidence type="ECO:0000256" key="12">
    <source>
        <dbReference type="ARBA" id="ARBA00038116"/>
    </source>
</evidence>
<evidence type="ECO:0000256" key="3">
    <source>
        <dbReference type="ARBA" id="ARBA00022679"/>
    </source>
</evidence>
<keyword evidence="5" id="KW-0547">Nucleotide-binding</keyword>
<dbReference type="Proteomes" id="UP000251197">
    <property type="component" value="Unassembled WGS sequence"/>
</dbReference>
<keyword evidence="3 15" id="KW-0808">Transferase</keyword>
<comment type="catalytic activity">
    <reaction evidence="13">
        <text>N-acetyl-D-glucosamine + ATP = N-acetyl-D-glucosamine 6-phosphate + ADP + H(+)</text>
        <dbReference type="Rhea" id="RHEA:17417"/>
        <dbReference type="ChEBI" id="CHEBI:15378"/>
        <dbReference type="ChEBI" id="CHEBI:30616"/>
        <dbReference type="ChEBI" id="CHEBI:57513"/>
        <dbReference type="ChEBI" id="CHEBI:456216"/>
        <dbReference type="ChEBI" id="CHEBI:506227"/>
        <dbReference type="EC" id="2.7.1.59"/>
    </reaction>
</comment>
<dbReference type="AlphaFoldDB" id="A0A2X3JH55"/>
<evidence type="ECO:0000256" key="5">
    <source>
        <dbReference type="ARBA" id="ARBA00022741"/>
    </source>
</evidence>
<evidence type="ECO:0000313" key="16">
    <source>
        <dbReference type="Proteomes" id="UP000251197"/>
    </source>
</evidence>
<evidence type="ECO:0000256" key="7">
    <source>
        <dbReference type="ARBA" id="ARBA00022833"/>
    </source>
</evidence>
<evidence type="ECO:0000313" key="15">
    <source>
        <dbReference type="EMBL" id="SQC94075.1"/>
    </source>
</evidence>
<dbReference type="Gene3D" id="3.30.420.40">
    <property type="match status" value="1"/>
</dbReference>
<dbReference type="SUPFAM" id="SSF53067">
    <property type="entry name" value="Actin-like ATPase domain"/>
    <property type="match status" value="1"/>
</dbReference>
<evidence type="ECO:0000256" key="6">
    <source>
        <dbReference type="ARBA" id="ARBA00022777"/>
    </source>
</evidence>
<reference evidence="15 16" key="1">
    <citation type="submission" date="2018-06" db="EMBL/GenBank/DDBJ databases">
        <authorList>
            <consortium name="Pathogen Informatics"/>
            <person name="Doyle S."/>
        </authorList>
    </citation>
    <scope>NUCLEOTIDE SEQUENCE [LARGE SCALE GENOMIC DNA]</scope>
    <source>
        <strain evidence="15 16">NCTC12120</strain>
    </source>
</reference>
<evidence type="ECO:0000256" key="4">
    <source>
        <dbReference type="ARBA" id="ARBA00022723"/>
    </source>
</evidence>
<dbReference type="EC" id="2.7.1.59" evidence="1"/>